<dbReference type="KEGG" id="som:SOMG_00673"/>
<keyword evidence="7" id="KW-1185">Reference proteome</keyword>
<gene>
    <name evidence="6" type="primary">pop1</name>
    <name evidence="6" type="ORF">SOMG_00673</name>
</gene>
<keyword evidence="2" id="KW-0677">Repeat</keyword>
<sequence length="756" mass="85190">MEIWNSKTYSSAEFDDLAIQVSNPSTAKTITRTPSVESMSIPSFDNVHAEVEDARQDPSNHFEDSPTVPLQICVASNEKVWTFTENPDFSDDENLKALEKVLGDSGTADINRIQFPNPKPIKRPAGSQTTHAAHKKRAIPSFSLENCNSFHQNLCDKAESSCPFKEAPGSPMYISQQSSSASTIADDEARMESSSSVQSLRAEGTSMSSQTFLSVEPNSNSYKNPNVFLKEKSKELDSVLHLDNIINTFESLPQPVQHYLLSHLLKKSSKHALQMISEFLTPVFKKDLLSNFPPEISRIVLSYLDASSLCAVSKVCRSWSRMVSHNDEFWKNLFIREGFYWDSYDDQIKTLCLKNSLSSCNTMKKIYLRHYQLRKRWMDAPKRIKHYSFPVHGVDLITKVQFDDEKIVVSTCSPNINVYSTKTGALIRSLEEHEGQVWTFEYIGDTLVTGSTDRTIRVWDLRTGECKQVFHGHRSTIRCIKIVCKNNINADNFAKEENNNNSASLMPPYIVSSSRDCTIRLWRLPDLNDPPFMNQQENEHSPTSTNPYYLRTLRGHTDSIREVACEGDTIVSASYDGTVRIWRASTGDCLHILRGHLGRVYSVAIDSAGKHCMSAGLDAKIRIWDIETGALVRTLNGHSSLVSQVTLKNDYLVSASASPDNSLRVWDTKSGKCLCVLKCPIGHIFFQHDENKIISGSKNKLQLWDIRSGKLVRDLLTELDSIWQVGYNENICVAAVLRDNRFWIDVLDFAASSSSS</sequence>
<feature type="compositionally biased region" description="Polar residues" evidence="4">
    <location>
        <begin position="192"/>
        <end position="201"/>
    </location>
</feature>
<accession>A0AAE9W7K5</accession>
<keyword evidence="1 3" id="KW-0853">WD repeat</keyword>
<reference evidence="6 7" key="1">
    <citation type="journal article" date="2023" name="G3 (Bethesda)">
        <title>A high-quality reference genome for the fission yeast Schizosaccharomyces osmophilus.</title>
        <authorList>
            <person name="Jia G.S."/>
            <person name="Zhang W.C."/>
            <person name="Liang Y."/>
            <person name="Liu X.H."/>
            <person name="Rhind N."/>
            <person name="Pidoux A."/>
            <person name="Brysch-Herzberg M."/>
            <person name="Du L.L."/>
        </authorList>
    </citation>
    <scope>NUCLEOTIDE SEQUENCE [LARGE SCALE GENOMIC DNA]</scope>
    <source>
        <strain evidence="6 7">CBS 15793</strain>
    </source>
</reference>
<dbReference type="GeneID" id="80874156"/>
<dbReference type="InterPro" id="IPR036322">
    <property type="entry name" value="WD40_repeat_dom_sf"/>
</dbReference>
<dbReference type="InterPro" id="IPR036047">
    <property type="entry name" value="F-box-like_dom_sf"/>
</dbReference>
<dbReference type="PROSITE" id="PS50082">
    <property type="entry name" value="WD_REPEATS_2"/>
    <property type="match status" value="4"/>
</dbReference>
<dbReference type="SMART" id="SM00320">
    <property type="entry name" value="WD40"/>
    <property type="match status" value="6"/>
</dbReference>
<evidence type="ECO:0000256" key="1">
    <source>
        <dbReference type="ARBA" id="ARBA00022574"/>
    </source>
</evidence>
<feature type="region of interest" description="Disordered" evidence="4">
    <location>
        <begin position="173"/>
        <end position="201"/>
    </location>
</feature>
<dbReference type="Gene3D" id="2.130.10.10">
    <property type="entry name" value="YVTN repeat-like/Quinoprotein amine dehydrogenase"/>
    <property type="match status" value="1"/>
</dbReference>
<evidence type="ECO:0000313" key="7">
    <source>
        <dbReference type="Proteomes" id="UP001212411"/>
    </source>
</evidence>
<dbReference type="InterPro" id="IPR044715">
    <property type="entry name" value="WDR86-like"/>
</dbReference>
<dbReference type="EMBL" id="CP115611">
    <property type="protein sequence ID" value="WBW70978.1"/>
    <property type="molecule type" value="Genomic_DNA"/>
</dbReference>
<protein>
    <submittedName>
        <fullName evidence="6">Cullin 1 adaptor protein Pop1</fullName>
    </submittedName>
</protein>
<name>A0AAE9W7K5_9SCHI</name>
<feature type="compositionally biased region" description="Low complexity" evidence="4">
    <location>
        <begin position="174"/>
        <end position="184"/>
    </location>
</feature>
<feature type="repeat" description="WD" evidence="3">
    <location>
        <begin position="430"/>
        <end position="469"/>
    </location>
</feature>
<dbReference type="InterPro" id="IPR020472">
    <property type="entry name" value="WD40_PAC1"/>
</dbReference>
<dbReference type="Pfam" id="PF12937">
    <property type="entry name" value="F-box-like"/>
    <property type="match status" value="1"/>
</dbReference>
<organism evidence="6 7">
    <name type="scientific">Schizosaccharomyces osmophilus</name>
    <dbReference type="NCBI Taxonomy" id="2545709"/>
    <lineage>
        <taxon>Eukaryota</taxon>
        <taxon>Fungi</taxon>
        <taxon>Dikarya</taxon>
        <taxon>Ascomycota</taxon>
        <taxon>Taphrinomycotina</taxon>
        <taxon>Schizosaccharomycetes</taxon>
        <taxon>Schizosaccharomycetales</taxon>
        <taxon>Schizosaccharomycetaceae</taxon>
        <taxon>Schizosaccharomyces</taxon>
    </lineage>
</organism>
<feature type="domain" description="F-box" evidence="5">
    <location>
        <begin position="286"/>
        <end position="333"/>
    </location>
</feature>
<dbReference type="PRINTS" id="PR00320">
    <property type="entry name" value="GPROTEINBRPT"/>
</dbReference>
<dbReference type="PROSITE" id="PS50181">
    <property type="entry name" value="FBOX"/>
    <property type="match status" value="1"/>
</dbReference>
<feature type="repeat" description="WD" evidence="3">
    <location>
        <begin position="593"/>
        <end position="634"/>
    </location>
</feature>
<feature type="region of interest" description="Disordered" evidence="4">
    <location>
        <begin position="109"/>
        <end position="135"/>
    </location>
</feature>
<dbReference type="PROSITE" id="PS00678">
    <property type="entry name" value="WD_REPEATS_1"/>
    <property type="match status" value="3"/>
</dbReference>
<dbReference type="InterPro" id="IPR019775">
    <property type="entry name" value="WD40_repeat_CS"/>
</dbReference>
<dbReference type="InterPro" id="IPR015943">
    <property type="entry name" value="WD40/YVTN_repeat-like_dom_sf"/>
</dbReference>
<feature type="repeat" description="WD" evidence="3">
    <location>
        <begin position="635"/>
        <end position="676"/>
    </location>
</feature>
<evidence type="ECO:0000259" key="5">
    <source>
        <dbReference type="PROSITE" id="PS50181"/>
    </source>
</evidence>
<feature type="repeat" description="WD" evidence="3">
    <location>
        <begin position="553"/>
        <end position="592"/>
    </location>
</feature>
<evidence type="ECO:0000256" key="4">
    <source>
        <dbReference type="SAM" id="MobiDB-lite"/>
    </source>
</evidence>
<dbReference type="SMART" id="SM00256">
    <property type="entry name" value="FBOX"/>
    <property type="match status" value="1"/>
</dbReference>
<dbReference type="SUPFAM" id="SSF81383">
    <property type="entry name" value="F-box domain"/>
    <property type="match status" value="1"/>
</dbReference>
<dbReference type="PROSITE" id="PS50294">
    <property type="entry name" value="WD_REPEATS_REGION"/>
    <property type="match status" value="4"/>
</dbReference>
<evidence type="ECO:0000256" key="2">
    <source>
        <dbReference type="ARBA" id="ARBA00022737"/>
    </source>
</evidence>
<dbReference type="Proteomes" id="UP001212411">
    <property type="component" value="Chromosome 1"/>
</dbReference>
<evidence type="ECO:0000256" key="3">
    <source>
        <dbReference type="PROSITE-ProRule" id="PRU00221"/>
    </source>
</evidence>
<dbReference type="SUPFAM" id="SSF50978">
    <property type="entry name" value="WD40 repeat-like"/>
    <property type="match status" value="1"/>
</dbReference>
<evidence type="ECO:0000313" key="6">
    <source>
        <dbReference type="EMBL" id="WBW70978.1"/>
    </source>
</evidence>
<dbReference type="PANTHER" id="PTHR44489:SF11">
    <property type="entry name" value="WD REPEAT DOMAIN 86"/>
    <property type="match status" value="1"/>
</dbReference>
<dbReference type="Pfam" id="PF00400">
    <property type="entry name" value="WD40"/>
    <property type="match status" value="5"/>
</dbReference>
<proteinExistence type="predicted"/>
<dbReference type="AlphaFoldDB" id="A0AAE9W7K5"/>
<dbReference type="PANTHER" id="PTHR44489">
    <property type="match status" value="1"/>
</dbReference>
<dbReference type="Gene3D" id="1.20.1280.50">
    <property type="match status" value="1"/>
</dbReference>
<dbReference type="CDD" id="cd00200">
    <property type="entry name" value="WD40"/>
    <property type="match status" value="1"/>
</dbReference>
<dbReference type="InterPro" id="IPR001810">
    <property type="entry name" value="F-box_dom"/>
</dbReference>
<dbReference type="RefSeq" id="XP_056035221.1">
    <property type="nucleotide sequence ID" value="XM_056179467.1"/>
</dbReference>
<dbReference type="InterPro" id="IPR001680">
    <property type="entry name" value="WD40_rpt"/>
</dbReference>